<proteinExistence type="predicted"/>
<evidence type="ECO:0000313" key="3">
    <source>
        <dbReference type="Proteomes" id="UP000250275"/>
    </source>
</evidence>
<evidence type="ECO:0000313" key="2">
    <source>
        <dbReference type="EMBL" id="OAD53150.1"/>
    </source>
</evidence>
<sequence>MVSSLYGSLLQLPMAQSNLRGQRVPDIPRETITKQRETRRRSGNDDGRRSIMVLTWLSFQLRRKLTARRWSAGTGTLSALGNGVIEGSVLENWKVNRMEEIETLYGVQEGPPSSSCRSSRRLQASVPLDDVQDPLDQVRVVPRNDAGAPRPALMEDPGIDEMFPALTATAKQRRRGGEGSFEFESAFRTEPSEDSCSLSKPYRSDGSAAEEQTSREMEPQGYDRGGTRDRLTRTAGLPDAGWGDADWPRSGHFPCYAYTVGQKLGIADMGPDWNWASEKPLISDLIGILGVNHELMRKLANNIRDWNWVSEKPPINDLIGIHSVNLELMTKLANSIGGIG</sequence>
<feature type="compositionally biased region" description="Basic and acidic residues" evidence="1">
    <location>
        <begin position="26"/>
        <end position="46"/>
    </location>
</feature>
<feature type="region of interest" description="Disordered" evidence="1">
    <location>
        <begin position="170"/>
        <end position="243"/>
    </location>
</feature>
<dbReference type="EMBL" id="KQ768478">
    <property type="protein sequence ID" value="OAD53150.1"/>
    <property type="molecule type" value="Genomic_DNA"/>
</dbReference>
<dbReference type="Proteomes" id="UP000250275">
    <property type="component" value="Unassembled WGS sequence"/>
</dbReference>
<protein>
    <submittedName>
        <fullName evidence="2">Uncharacterized protein</fullName>
    </submittedName>
</protein>
<organism evidence="2 3">
    <name type="scientific">Eufriesea mexicana</name>
    <dbReference type="NCBI Taxonomy" id="516756"/>
    <lineage>
        <taxon>Eukaryota</taxon>
        <taxon>Metazoa</taxon>
        <taxon>Ecdysozoa</taxon>
        <taxon>Arthropoda</taxon>
        <taxon>Hexapoda</taxon>
        <taxon>Insecta</taxon>
        <taxon>Pterygota</taxon>
        <taxon>Neoptera</taxon>
        <taxon>Endopterygota</taxon>
        <taxon>Hymenoptera</taxon>
        <taxon>Apocrita</taxon>
        <taxon>Aculeata</taxon>
        <taxon>Apoidea</taxon>
        <taxon>Anthophila</taxon>
        <taxon>Apidae</taxon>
        <taxon>Eufriesea</taxon>
    </lineage>
</organism>
<reference evidence="2 3" key="1">
    <citation type="submission" date="2015-07" db="EMBL/GenBank/DDBJ databases">
        <title>The genome of Eufriesea mexicana.</title>
        <authorList>
            <person name="Pan H."/>
            <person name="Kapheim K."/>
        </authorList>
    </citation>
    <scope>NUCLEOTIDE SEQUENCE [LARGE SCALE GENOMIC DNA]</scope>
    <source>
        <strain evidence="2">0111107269</strain>
        <tissue evidence="2">Whole body</tissue>
    </source>
</reference>
<name>A0A310SHT5_9HYME</name>
<gene>
    <name evidence="2" type="ORF">WN48_10780</name>
</gene>
<feature type="region of interest" description="Disordered" evidence="1">
    <location>
        <begin position="20"/>
        <end position="46"/>
    </location>
</feature>
<evidence type="ECO:0000256" key="1">
    <source>
        <dbReference type="SAM" id="MobiDB-lite"/>
    </source>
</evidence>
<dbReference type="AlphaFoldDB" id="A0A310SHT5"/>
<keyword evidence="3" id="KW-1185">Reference proteome</keyword>
<accession>A0A310SHT5</accession>